<keyword evidence="1" id="KW-1133">Transmembrane helix</keyword>
<proteinExistence type="predicted"/>
<dbReference type="EMBL" id="JAATJE010000002">
    <property type="protein sequence ID" value="NJC34699.1"/>
    <property type="molecule type" value="Genomic_DNA"/>
</dbReference>
<feature type="transmembrane region" description="Helical" evidence="1">
    <location>
        <begin position="94"/>
        <end position="115"/>
    </location>
</feature>
<accession>A0ABX0XN79</accession>
<name>A0ABX0XN79_9SPHN</name>
<feature type="transmembrane region" description="Helical" evidence="1">
    <location>
        <begin position="7"/>
        <end position="26"/>
    </location>
</feature>
<keyword evidence="1" id="KW-0472">Membrane</keyword>
<sequence>MMPRTIIGGLLGGLALYFVGFIFWGTPLAALAYKSLPEAQGAALQLAMAQTLTTGGTGTYVVPNPATNAGTTLYGQGPVATVHYNSGGFPVVDAGALAVTLVLALIAGLVIAFALAKVARRSAEPSLAFRVGALFAIAIPLYLRLGDAFSNHFGLGYFAYGFVADAIGFVACVAVISRFLRVAPAGRPID</sequence>
<feature type="transmembrane region" description="Helical" evidence="1">
    <location>
        <begin position="157"/>
        <end position="180"/>
    </location>
</feature>
<keyword evidence="1" id="KW-0812">Transmembrane</keyword>
<evidence type="ECO:0000313" key="3">
    <source>
        <dbReference type="Proteomes" id="UP000734218"/>
    </source>
</evidence>
<reference evidence="2 3" key="1">
    <citation type="submission" date="2020-03" db="EMBL/GenBank/DDBJ databases">
        <title>Genomic Encyclopedia of Type Strains, Phase IV (KMG-IV): sequencing the most valuable type-strain genomes for metagenomic binning, comparative biology and taxonomic classification.</title>
        <authorList>
            <person name="Goeker M."/>
        </authorList>
    </citation>
    <scope>NUCLEOTIDE SEQUENCE [LARGE SCALE GENOMIC DNA]</scope>
    <source>
        <strain evidence="2 3">DSM 27651</strain>
    </source>
</reference>
<dbReference type="RefSeq" id="WP_245196854.1">
    <property type="nucleotide sequence ID" value="NZ_JAATJE010000002.1"/>
</dbReference>
<keyword evidence="3" id="KW-1185">Reference proteome</keyword>
<protein>
    <submittedName>
        <fullName evidence="2">Uncharacterized protein</fullName>
    </submittedName>
</protein>
<gene>
    <name evidence="2" type="ORF">GGR88_002213</name>
</gene>
<organism evidence="2 3">
    <name type="scientific">Sphingomonas jejuensis</name>
    <dbReference type="NCBI Taxonomy" id="904715"/>
    <lineage>
        <taxon>Bacteria</taxon>
        <taxon>Pseudomonadati</taxon>
        <taxon>Pseudomonadota</taxon>
        <taxon>Alphaproteobacteria</taxon>
        <taxon>Sphingomonadales</taxon>
        <taxon>Sphingomonadaceae</taxon>
        <taxon>Sphingomonas</taxon>
    </lineage>
</organism>
<feature type="transmembrane region" description="Helical" evidence="1">
    <location>
        <begin position="127"/>
        <end position="145"/>
    </location>
</feature>
<dbReference type="Proteomes" id="UP000734218">
    <property type="component" value="Unassembled WGS sequence"/>
</dbReference>
<comment type="caution">
    <text evidence="2">The sequence shown here is derived from an EMBL/GenBank/DDBJ whole genome shotgun (WGS) entry which is preliminary data.</text>
</comment>
<evidence type="ECO:0000313" key="2">
    <source>
        <dbReference type="EMBL" id="NJC34699.1"/>
    </source>
</evidence>
<evidence type="ECO:0000256" key="1">
    <source>
        <dbReference type="SAM" id="Phobius"/>
    </source>
</evidence>